<feature type="transmembrane region" description="Helical" evidence="1">
    <location>
        <begin position="224"/>
        <end position="248"/>
    </location>
</feature>
<dbReference type="AlphaFoldDB" id="A0A8H6VU78"/>
<accession>A0A8H6VU78</accession>
<sequence length="408" mass="45278">MAMASEKHTGKADDAWYLPVEHVRVPKTHFHDLTWGQAIKHRILRFLAPTTSNSYTEKYAYFTNTFVDQVREYSSVRKQIKQLYLVYRGHRLAQLKEICDSLNLAEPPPQWDDEVENVQNLLQMSGKGIPSNLSLPTALTHNTRAYQVLQAVPSDEQLAESKNQLTQRELDLLDDYCSSIKRTRLLRSHLQEVEEDLANYAHLVNTQATAELTYFRGFRDWSRVMLDLTGTLSNALVAISTLGAGLIYSTVFGASRGNVALMCYCFPFFSVGFLLPVITQIILTWGASMKREMRFASQRFWTIIVGVLMSISSLAVMASLTILNLTVFLLKSDSGDDPIPGENPTSMAPGIIAFSVTGAVFLLVMMGALLSAIAAKAITTVKGIRGVLSAMYGVGGQGQDALKLWLPV</sequence>
<organism evidence="2 3">
    <name type="scientific">Mycena chlorophos</name>
    <name type="common">Agaric fungus</name>
    <name type="synonym">Agaricus chlorophos</name>
    <dbReference type="NCBI Taxonomy" id="658473"/>
    <lineage>
        <taxon>Eukaryota</taxon>
        <taxon>Fungi</taxon>
        <taxon>Dikarya</taxon>
        <taxon>Basidiomycota</taxon>
        <taxon>Agaricomycotina</taxon>
        <taxon>Agaricomycetes</taxon>
        <taxon>Agaricomycetidae</taxon>
        <taxon>Agaricales</taxon>
        <taxon>Marasmiineae</taxon>
        <taxon>Mycenaceae</taxon>
        <taxon>Mycena</taxon>
    </lineage>
</organism>
<feature type="transmembrane region" description="Helical" evidence="1">
    <location>
        <begin position="300"/>
        <end position="330"/>
    </location>
</feature>
<evidence type="ECO:0000313" key="3">
    <source>
        <dbReference type="Proteomes" id="UP000613580"/>
    </source>
</evidence>
<keyword evidence="1" id="KW-1133">Transmembrane helix</keyword>
<keyword evidence="1" id="KW-0472">Membrane</keyword>
<evidence type="ECO:0000256" key="1">
    <source>
        <dbReference type="SAM" id="Phobius"/>
    </source>
</evidence>
<protein>
    <submittedName>
        <fullName evidence="2">Uncharacterized protein</fullName>
    </submittedName>
</protein>
<feature type="transmembrane region" description="Helical" evidence="1">
    <location>
        <begin position="268"/>
        <end position="288"/>
    </location>
</feature>
<feature type="transmembrane region" description="Helical" evidence="1">
    <location>
        <begin position="350"/>
        <end position="375"/>
    </location>
</feature>
<keyword evidence="1" id="KW-0812">Transmembrane</keyword>
<dbReference type="Proteomes" id="UP000613580">
    <property type="component" value="Unassembled WGS sequence"/>
</dbReference>
<dbReference type="InterPro" id="IPR036259">
    <property type="entry name" value="MFS_trans_sf"/>
</dbReference>
<proteinExistence type="predicted"/>
<reference evidence="2" key="1">
    <citation type="submission" date="2020-05" db="EMBL/GenBank/DDBJ databases">
        <title>Mycena genomes resolve the evolution of fungal bioluminescence.</title>
        <authorList>
            <person name="Tsai I.J."/>
        </authorList>
    </citation>
    <scope>NUCLEOTIDE SEQUENCE</scope>
    <source>
        <strain evidence="2">110903Hualien_Pintung</strain>
    </source>
</reference>
<gene>
    <name evidence="2" type="ORF">HMN09_01140300</name>
</gene>
<name>A0A8H6VU78_MYCCL</name>
<comment type="caution">
    <text evidence="2">The sequence shown here is derived from an EMBL/GenBank/DDBJ whole genome shotgun (WGS) entry which is preliminary data.</text>
</comment>
<dbReference type="SUPFAM" id="SSF103473">
    <property type="entry name" value="MFS general substrate transporter"/>
    <property type="match status" value="1"/>
</dbReference>
<keyword evidence="3" id="KW-1185">Reference proteome</keyword>
<evidence type="ECO:0000313" key="2">
    <source>
        <dbReference type="EMBL" id="KAF7294119.1"/>
    </source>
</evidence>
<dbReference type="EMBL" id="JACAZE010000019">
    <property type="protein sequence ID" value="KAF7294119.1"/>
    <property type="molecule type" value="Genomic_DNA"/>
</dbReference>
<dbReference type="OrthoDB" id="2679843at2759"/>